<keyword evidence="2" id="KW-0732">Signal</keyword>
<dbReference type="Gene3D" id="3.90.1580.10">
    <property type="entry name" value="paralog of FGE (formylglycine-generating enzyme)"/>
    <property type="match status" value="1"/>
</dbReference>
<dbReference type="InterPro" id="IPR042095">
    <property type="entry name" value="SUMF_sf"/>
</dbReference>
<comment type="caution">
    <text evidence="4">The sequence shown here is derived from an EMBL/GenBank/DDBJ whole genome shotgun (WGS) entry which is preliminary data.</text>
</comment>
<protein>
    <recommendedName>
        <fullName evidence="3">Sulfatase-modifying factor enzyme-like domain-containing protein</fullName>
    </recommendedName>
</protein>
<sequence>MRSVRAGWWWAASAFMASGCTALLGLDKDYHSMEGSGGDAGSGSGNASSGRGGAGTAGTAGSSSGGSSSGECTPGDTQCSDNLLARCNDDGQWNAPEPCPAEAPVCRGTACTTPPSCDGLPSTCGPGATEGCCASAVVPGGTFNRGNDPASPATVSDLRLDRFEVTVGRFRKFVAAYPGSQPAADAGAHPAIPGSGWNPAWNGELPADAAALRASVMCNPDNPDMRTWTEEAGAQEHLPMNCVSWYVAFAFCAWDGGRLPTEAEWNYAAAGGGEQRQYPWSNPPESTTIDASYASYDCRESAAPGCTFQSDFSDIVPVGSRSPKGDGRWTQADLGGSMREWILDGYGTYPAECVDCANLTDTSNRVVRGGSSFGAPSYLLTSARVSVAPSAPYYSLGMRCARRP</sequence>
<dbReference type="PANTHER" id="PTHR23150:SF19">
    <property type="entry name" value="FORMYLGLYCINE-GENERATING ENZYME"/>
    <property type="match status" value="1"/>
</dbReference>
<feature type="domain" description="Sulfatase-modifying factor enzyme-like" evidence="3">
    <location>
        <begin position="137"/>
        <end position="402"/>
    </location>
</feature>
<dbReference type="AlphaFoldDB" id="A0A150PN80"/>
<evidence type="ECO:0000259" key="3">
    <source>
        <dbReference type="Pfam" id="PF03781"/>
    </source>
</evidence>
<dbReference type="PROSITE" id="PS51257">
    <property type="entry name" value="PROKAR_LIPOPROTEIN"/>
    <property type="match status" value="1"/>
</dbReference>
<feature type="signal peptide" evidence="2">
    <location>
        <begin position="1"/>
        <end position="22"/>
    </location>
</feature>
<feature type="chain" id="PRO_5007565755" description="Sulfatase-modifying factor enzyme-like domain-containing protein" evidence="2">
    <location>
        <begin position="23"/>
        <end position="404"/>
    </location>
</feature>
<dbReference type="Proteomes" id="UP000075604">
    <property type="component" value="Unassembled WGS sequence"/>
</dbReference>
<evidence type="ECO:0000313" key="5">
    <source>
        <dbReference type="Proteomes" id="UP000075604"/>
    </source>
</evidence>
<name>A0A150PN80_SORCE</name>
<gene>
    <name evidence="4" type="ORF">BE04_27050</name>
</gene>
<evidence type="ECO:0000313" key="4">
    <source>
        <dbReference type="EMBL" id="KYF57154.1"/>
    </source>
</evidence>
<dbReference type="EMBL" id="JELX01001918">
    <property type="protein sequence ID" value="KYF57154.1"/>
    <property type="molecule type" value="Genomic_DNA"/>
</dbReference>
<dbReference type="Pfam" id="PF03781">
    <property type="entry name" value="FGE-sulfatase"/>
    <property type="match status" value="1"/>
</dbReference>
<feature type="compositionally biased region" description="Gly residues" evidence="1">
    <location>
        <begin position="35"/>
        <end position="68"/>
    </location>
</feature>
<dbReference type="PANTHER" id="PTHR23150">
    <property type="entry name" value="SULFATASE MODIFYING FACTOR 1, 2"/>
    <property type="match status" value="1"/>
</dbReference>
<dbReference type="GO" id="GO:0120147">
    <property type="term" value="F:formylglycine-generating oxidase activity"/>
    <property type="evidence" value="ECO:0007669"/>
    <property type="project" value="TreeGrafter"/>
</dbReference>
<organism evidence="4 5">
    <name type="scientific">Sorangium cellulosum</name>
    <name type="common">Polyangium cellulosum</name>
    <dbReference type="NCBI Taxonomy" id="56"/>
    <lineage>
        <taxon>Bacteria</taxon>
        <taxon>Pseudomonadati</taxon>
        <taxon>Myxococcota</taxon>
        <taxon>Polyangia</taxon>
        <taxon>Polyangiales</taxon>
        <taxon>Polyangiaceae</taxon>
        <taxon>Sorangium</taxon>
    </lineage>
</organism>
<dbReference type="SUPFAM" id="SSF56436">
    <property type="entry name" value="C-type lectin-like"/>
    <property type="match status" value="1"/>
</dbReference>
<feature type="region of interest" description="Disordered" evidence="1">
    <location>
        <begin position="34"/>
        <end position="73"/>
    </location>
</feature>
<evidence type="ECO:0000256" key="2">
    <source>
        <dbReference type="SAM" id="SignalP"/>
    </source>
</evidence>
<evidence type="ECO:0000256" key="1">
    <source>
        <dbReference type="SAM" id="MobiDB-lite"/>
    </source>
</evidence>
<accession>A0A150PN80</accession>
<reference evidence="4 5" key="1">
    <citation type="submission" date="2014-02" db="EMBL/GenBank/DDBJ databases">
        <title>The small core and large imbalanced accessory genome model reveals a collaborative survival strategy of Sorangium cellulosum strains in nature.</title>
        <authorList>
            <person name="Han K."/>
            <person name="Peng R."/>
            <person name="Blom J."/>
            <person name="Li Y.-Z."/>
        </authorList>
    </citation>
    <scope>NUCLEOTIDE SEQUENCE [LARGE SCALE GENOMIC DNA]</scope>
    <source>
        <strain evidence="4 5">So0157-18</strain>
    </source>
</reference>
<dbReference type="InterPro" id="IPR016187">
    <property type="entry name" value="CTDL_fold"/>
</dbReference>
<dbReference type="InterPro" id="IPR005532">
    <property type="entry name" value="SUMF_dom"/>
</dbReference>
<dbReference type="InterPro" id="IPR051043">
    <property type="entry name" value="Sulfatase_Mod_Factor_Kinase"/>
</dbReference>
<proteinExistence type="predicted"/>